<evidence type="ECO:0000256" key="5">
    <source>
        <dbReference type="ARBA" id="ARBA00020652"/>
    </source>
</evidence>
<dbReference type="Gene3D" id="3.40.50.720">
    <property type="entry name" value="NAD(P)-binding Rossmann-like Domain"/>
    <property type="match status" value="1"/>
</dbReference>
<dbReference type="Gene3D" id="3.90.180.10">
    <property type="entry name" value="Medium-chain alcohol dehydrogenases, catalytic domain"/>
    <property type="match status" value="1"/>
</dbReference>
<keyword evidence="7" id="KW-0521">NADP</keyword>
<dbReference type="FunCoup" id="A0A340XLF9">
    <property type="interactions" value="1054"/>
</dbReference>
<evidence type="ECO:0000259" key="18">
    <source>
        <dbReference type="Pfam" id="PF00107"/>
    </source>
</evidence>
<comment type="catalytic activity">
    <reaction evidence="14">
        <text>13,14-dihydro-15-oxo-prostaglandin F1alpha + NADP(+) = 15-oxoprostaglandin F1alpha + NADPH + H(+)</text>
        <dbReference type="Rhea" id="RHEA:50592"/>
        <dbReference type="ChEBI" id="CHEBI:15378"/>
        <dbReference type="ChEBI" id="CHEBI:57783"/>
        <dbReference type="ChEBI" id="CHEBI:58349"/>
        <dbReference type="ChEBI" id="CHEBI:79072"/>
        <dbReference type="ChEBI" id="CHEBI:133411"/>
    </reaction>
    <physiologicalReaction direction="right-to-left" evidence="14">
        <dbReference type="Rhea" id="RHEA:50594"/>
    </physiologicalReaction>
</comment>
<reference evidence="21" key="1">
    <citation type="submission" date="2025-08" db="UniProtKB">
        <authorList>
            <consortium name="RefSeq"/>
        </authorList>
    </citation>
    <scope>IDENTIFICATION</scope>
</reference>
<keyword evidence="6" id="KW-0963">Cytoplasm</keyword>
<comment type="subunit">
    <text evidence="3">Monomer.</text>
</comment>
<evidence type="ECO:0000256" key="10">
    <source>
        <dbReference type="ARBA" id="ARBA00033119"/>
    </source>
</evidence>
<organism evidence="20 21">
    <name type="scientific">Lipotes vexillifer</name>
    <name type="common">Yangtze river dolphin</name>
    <dbReference type="NCBI Taxonomy" id="118797"/>
    <lineage>
        <taxon>Eukaryota</taxon>
        <taxon>Metazoa</taxon>
        <taxon>Chordata</taxon>
        <taxon>Craniata</taxon>
        <taxon>Vertebrata</taxon>
        <taxon>Euteleostomi</taxon>
        <taxon>Mammalia</taxon>
        <taxon>Eutheria</taxon>
        <taxon>Laurasiatheria</taxon>
        <taxon>Artiodactyla</taxon>
        <taxon>Whippomorpha</taxon>
        <taxon>Cetacea</taxon>
        <taxon>Odontoceti</taxon>
        <taxon>Lipotidae</taxon>
        <taxon>Lipotes</taxon>
    </lineage>
</organism>
<evidence type="ECO:0000256" key="1">
    <source>
        <dbReference type="ARBA" id="ARBA00004496"/>
    </source>
</evidence>
<dbReference type="KEGG" id="lve:103072044"/>
<evidence type="ECO:0000256" key="4">
    <source>
        <dbReference type="ARBA" id="ARBA00011981"/>
    </source>
</evidence>
<comment type="subcellular location">
    <subcellularLocation>
        <location evidence="1">Cytoplasm</location>
    </subcellularLocation>
</comment>
<comment type="function">
    <text evidence="11">Functions as 15-oxo-prostaglandin 13-reductase and acts on 15-keto-PGE1, 15-keto-PGE2, 15-keto-PGE1-alpha and 15-keto-PGE2-alpha with highest activity towards 15-keto-PGE2. Overexpression represses transcriptional activity of PPARG and inhibits adipocyte differentiation.</text>
</comment>
<dbReference type="AlphaFoldDB" id="A0A340XLF9"/>
<evidence type="ECO:0000313" key="20">
    <source>
        <dbReference type="Proteomes" id="UP000265300"/>
    </source>
</evidence>
<comment type="similarity">
    <text evidence="2">Belongs to the NADP-dependent oxidoreductase L4BD family.</text>
</comment>
<name>A0A340XLF9_LIPVE</name>
<feature type="domain" description="Alcohol dehydrogenase-like C-terminal" evidence="18">
    <location>
        <begin position="168"/>
        <end position="263"/>
    </location>
</feature>
<dbReference type="InterPro" id="IPR011032">
    <property type="entry name" value="GroES-like_sf"/>
</dbReference>
<sequence length="579" mass="62754">MIVQRVVLNSRPGKNGNPVAENFRVEEINLPDNINEGQVQVRTLYLSVDPYMRCRMNEDTGSDYISPWQLSQVVDGGGIGIIEESKHTNFTKGDFVTSFYWPWQTKVILDGNILEKVDPQLVDGHLSYFLGAIGMPGLTSLIGIQEKGHITAESNQTMVVSGAAGACGSLAGQIGHLMGCSRVVGICGTPEKCLLLTSELGFDAAINYKEGSVAEQLRELCPSGVDVYFDNVGGDISDTVISQMNQNSHIILCGQISQYNKDVPYPPPLPSAVEAIRKERNITRERFLVLNFKDKFESGILQLSQWFKEGKLKIKETMINGLENMGAAFQSMMTGGNMGKQIVCISEETSLLCLPRSYKDREGMSGRQETAVPFFSEPSLPGPRRPAAPGAEPPAGLQQPGSEASEWVCVWGRRPNFLSRARAASGGSRKTLCVDRIRGQLTDGRLPGTERTGKPPRGTPPGSGAAGLKPYGFGSSRGLLGHMFRLLRLVSGPGTWGQDQPGESQSQRVPAAGGPAASALLAGFWGICFGSFAWFRGQGHGDKTNLEKARVSESPRRALLDCTLREACLRTLGPFTRLL</sequence>
<dbReference type="InterPro" id="IPR045010">
    <property type="entry name" value="MDR_fam"/>
</dbReference>
<feature type="domain" description="Oxidoreductase N-terminal" evidence="19">
    <location>
        <begin position="5"/>
        <end position="117"/>
    </location>
</feature>
<dbReference type="STRING" id="118797.A0A340XLF9"/>
<evidence type="ECO:0000256" key="2">
    <source>
        <dbReference type="ARBA" id="ARBA00010460"/>
    </source>
</evidence>
<comment type="catalytic activity">
    <reaction evidence="15">
        <text>13,14-dihydro-15-oxo-PGF2alpha + NADP(+) = 15-oxoprostaglandin F2alpha + NADPH + H(+)</text>
        <dbReference type="Rhea" id="RHEA:50588"/>
        <dbReference type="ChEBI" id="CHEBI:15378"/>
        <dbReference type="ChEBI" id="CHEBI:57783"/>
        <dbReference type="ChEBI" id="CHEBI:58349"/>
        <dbReference type="ChEBI" id="CHEBI:133374"/>
        <dbReference type="ChEBI" id="CHEBI:133409"/>
    </reaction>
    <physiologicalReaction direction="right-to-left" evidence="15">
        <dbReference type="Rhea" id="RHEA:50590"/>
    </physiologicalReaction>
</comment>
<dbReference type="InterPro" id="IPR013149">
    <property type="entry name" value="ADH-like_C"/>
</dbReference>
<keyword evidence="9" id="KW-0443">Lipid metabolism</keyword>
<feature type="region of interest" description="Disordered" evidence="17">
    <location>
        <begin position="440"/>
        <end position="469"/>
    </location>
</feature>
<dbReference type="CTD" id="145482"/>
<accession>A0A340XLF9</accession>
<keyword evidence="8" id="KW-0560">Oxidoreductase</keyword>
<dbReference type="GO" id="GO:0005737">
    <property type="term" value="C:cytoplasm"/>
    <property type="evidence" value="ECO:0007669"/>
    <property type="project" value="UniProtKB-SubCell"/>
</dbReference>
<proteinExistence type="inferred from homology"/>
<dbReference type="SUPFAM" id="SSF51735">
    <property type="entry name" value="NAD(P)-binding Rossmann-fold domains"/>
    <property type="match status" value="1"/>
</dbReference>
<dbReference type="GO" id="GO:0047522">
    <property type="term" value="F:15-oxoprostaglandin 13-reductase [NAD(P)+] activity"/>
    <property type="evidence" value="ECO:0007669"/>
    <property type="project" value="UniProtKB-EC"/>
</dbReference>
<evidence type="ECO:0000256" key="13">
    <source>
        <dbReference type="ARBA" id="ARBA00047834"/>
    </source>
</evidence>
<dbReference type="SUPFAM" id="SSF50129">
    <property type="entry name" value="GroES-like"/>
    <property type="match status" value="1"/>
</dbReference>
<evidence type="ECO:0000256" key="9">
    <source>
        <dbReference type="ARBA" id="ARBA00023098"/>
    </source>
</evidence>
<comment type="catalytic activity">
    <reaction evidence="16">
        <text>13,14-dihydro-15-oxo-prostaglandin E1 + NADP(+) = 15-oxoprostaglandin E1 + NADPH + H(+)</text>
        <dbReference type="Rhea" id="RHEA:50584"/>
        <dbReference type="ChEBI" id="CHEBI:15378"/>
        <dbReference type="ChEBI" id="CHEBI:57401"/>
        <dbReference type="ChEBI" id="CHEBI:57783"/>
        <dbReference type="ChEBI" id="CHEBI:58349"/>
        <dbReference type="ChEBI" id="CHEBI:133408"/>
    </reaction>
    <physiologicalReaction direction="right-to-left" evidence="16">
        <dbReference type="Rhea" id="RHEA:50586"/>
    </physiologicalReaction>
</comment>
<dbReference type="InParanoid" id="A0A340XLF9"/>
<feature type="region of interest" description="Disordered" evidence="17">
    <location>
        <begin position="362"/>
        <end position="402"/>
    </location>
</feature>
<dbReference type="GeneID" id="103072044"/>
<dbReference type="GO" id="GO:0006693">
    <property type="term" value="P:prostaglandin metabolic process"/>
    <property type="evidence" value="ECO:0007669"/>
    <property type="project" value="InterPro"/>
</dbReference>
<evidence type="ECO:0000256" key="6">
    <source>
        <dbReference type="ARBA" id="ARBA00022490"/>
    </source>
</evidence>
<dbReference type="FunFam" id="3.40.50.720:FF:000121">
    <property type="entry name" value="Prostaglandin reductase 2"/>
    <property type="match status" value="1"/>
</dbReference>
<dbReference type="Proteomes" id="UP000265300">
    <property type="component" value="Unplaced"/>
</dbReference>
<gene>
    <name evidence="21" type="primary">PTGR2</name>
</gene>
<evidence type="ECO:0000259" key="19">
    <source>
        <dbReference type="Pfam" id="PF16884"/>
    </source>
</evidence>
<dbReference type="InterPro" id="IPR036291">
    <property type="entry name" value="NAD(P)-bd_dom_sf"/>
</dbReference>
<dbReference type="InterPro" id="IPR041694">
    <property type="entry name" value="ADH_N_2"/>
</dbReference>
<dbReference type="FunFam" id="3.90.180.10:FF:000019">
    <property type="entry name" value="Prostaglandin reductase 2"/>
    <property type="match status" value="1"/>
</dbReference>
<evidence type="ECO:0000256" key="16">
    <source>
        <dbReference type="ARBA" id="ARBA00049070"/>
    </source>
</evidence>
<dbReference type="OrthoDB" id="809632at2759"/>
<evidence type="ECO:0000256" key="11">
    <source>
        <dbReference type="ARBA" id="ARBA00045413"/>
    </source>
</evidence>
<evidence type="ECO:0000313" key="21">
    <source>
        <dbReference type="RefSeq" id="XP_007459850.1"/>
    </source>
</evidence>
<evidence type="ECO:0000256" key="17">
    <source>
        <dbReference type="SAM" id="MobiDB-lite"/>
    </source>
</evidence>
<protein>
    <recommendedName>
        <fullName evidence="5">Prostaglandin reductase 2</fullName>
        <ecNumber evidence="4">1.3.1.48</ecNumber>
    </recommendedName>
    <alternativeName>
        <fullName evidence="10">15-oxoprostaglandin 13-reductase</fullName>
    </alternativeName>
</protein>
<evidence type="ECO:0000256" key="8">
    <source>
        <dbReference type="ARBA" id="ARBA00023002"/>
    </source>
</evidence>
<comment type="catalytic activity">
    <reaction evidence="12">
        <text>13,14-dihydro-15-oxo-prostaglandin E2 + NAD(+) = 15-oxoprostaglandin E2 + NADH + H(+)</text>
        <dbReference type="Rhea" id="RHEA:11916"/>
        <dbReference type="ChEBI" id="CHEBI:15378"/>
        <dbReference type="ChEBI" id="CHEBI:57400"/>
        <dbReference type="ChEBI" id="CHEBI:57402"/>
        <dbReference type="ChEBI" id="CHEBI:57540"/>
        <dbReference type="ChEBI" id="CHEBI:57945"/>
        <dbReference type="EC" id="1.3.1.48"/>
    </reaction>
    <physiologicalReaction direction="right-to-left" evidence="12">
        <dbReference type="Rhea" id="RHEA:11918"/>
    </physiologicalReaction>
</comment>
<evidence type="ECO:0000256" key="3">
    <source>
        <dbReference type="ARBA" id="ARBA00011245"/>
    </source>
</evidence>
<dbReference type="CDD" id="cd08293">
    <property type="entry name" value="PTGR2"/>
    <property type="match status" value="1"/>
</dbReference>
<evidence type="ECO:0000256" key="14">
    <source>
        <dbReference type="ARBA" id="ARBA00047878"/>
    </source>
</evidence>
<dbReference type="Pfam" id="PF00107">
    <property type="entry name" value="ADH_zinc_N"/>
    <property type="match status" value="1"/>
</dbReference>
<keyword evidence="20" id="KW-1185">Reference proteome</keyword>
<evidence type="ECO:0000256" key="12">
    <source>
        <dbReference type="ARBA" id="ARBA00047581"/>
    </source>
</evidence>
<evidence type="ECO:0000256" key="15">
    <source>
        <dbReference type="ARBA" id="ARBA00048290"/>
    </source>
</evidence>
<dbReference type="EC" id="1.3.1.48" evidence="4"/>
<dbReference type="PANTHER" id="PTHR43205:SF5">
    <property type="entry name" value="PROSTAGLANDIN REDUCTASE 2"/>
    <property type="match status" value="1"/>
</dbReference>
<evidence type="ECO:0000256" key="7">
    <source>
        <dbReference type="ARBA" id="ARBA00022857"/>
    </source>
</evidence>
<dbReference type="PANTHER" id="PTHR43205">
    <property type="entry name" value="PROSTAGLANDIN REDUCTASE"/>
    <property type="match status" value="1"/>
</dbReference>
<dbReference type="RefSeq" id="XP_007459850.1">
    <property type="nucleotide sequence ID" value="XM_007459788.1"/>
</dbReference>
<dbReference type="Pfam" id="PF16884">
    <property type="entry name" value="ADH_N_2"/>
    <property type="match status" value="1"/>
</dbReference>
<dbReference type="InterPro" id="IPR037399">
    <property type="entry name" value="PTGR2"/>
</dbReference>
<comment type="catalytic activity">
    <reaction evidence="13">
        <text>13,14-dihydro-15-oxo-prostaglandin E2 + NADP(+) = 15-oxoprostaglandin E2 + NADPH + H(+)</text>
        <dbReference type="Rhea" id="RHEA:11912"/>
        <dbReference type="ChEBI" id="CHEBI:15378"/>
        <dbReference type="ChEBI" id="CHEBI:57400"/>
        <dbReference type="ChEBI" id="CHEBI:57402"/>
        <dbReference type="ChEBI" id="CHEBI:57783"/>
        <dbReference type="ChEBI" id="CHEBI:58349"/>
        <dbReference type="EC" id="1.3.1.48"/>
    </reaction>
    <physiologicalReaction direction="right-to-left" evidence="13">
        <dbReference type="Rhea" id="RHEA:11914"/>
    </physiologicalReaction>
</comment>
<feature type="compositionally biased region" description="Low complexity" evidence="17">
    <location>
        <begin position="387"/>
        <end position="401"/>
    </location>
</feature>